<dbReference type="OrthoDB" id="8775810at2759"/>
<evidence type="ECO:0000313" key="2">
    <source>
        <dbReference type="EMBL" id="CAD8064637.1"/>
    </source>
</evidence>
<proteinExistence type="predicted"/>
<keyword evidence="3" id="KW-1185">Reference proteome</keyword>
<comment type="caution">
    <text evidence="2">The sequence shown here is derived from an EMBL/GenBank/DDBJ whole genome shotgun (WGS) entry which is preliminary data.</text>
</comment>
<organism evidence="2 3">
    <name type="scientific">Paramecium sonneborni</name>
    <dbReference type="NCBI Taxonomy" id="65129"/>
    <lineage>
        <taxon>Eukaryota</taxon>
        <taxon>Sar</taxon>
        <taxon>Alveolata</taxon>
        <taxon>Ciliophora</taxon>
        <taxon>Intramacronucleata</taxon>
        <taxon>Oligohymenophorea</taxon>
        <taxon>Peniculida</taxon>
        <taxon>Parameciidae</taxon>
        <taxon>Paramecium</taxon>
    </lineage>
</organism>
<name>A0A8S1LAT6_9CILI</name>
<dbReference type="PANTHER" id="PTHR16517:SF7">
    <property type="entry name" value="PROTEIN KING TUBBY"/>
    <property type="match status" value="1"/>
</dbReference>
<evidence type="ECO:0000259" key="1">
    <source>
        <dbReference type="Pfam" id="PF01167"/>
    </source>
</evidence>
<gene>
    <name evidence="2" type="ORF">PSON_ATCC_30995.1.T0190216</name>
</gene>
<feature type="domain" description="Tubby C-terminal" evidence="1">
    <location>
        <begin position="99"/>
        <end position="317"/>
    </location>
</feature>
<dbReference type="PANTHER" id="PTHR16517">
    <property type="entry name" value="TUBBY-RELATED"/>
    <property type="match status" value="1"/>
</dbReference>
<dbReference type="Proteomes" id="UP000692954">
    <property type="component" value="Unassembled WGS sequence"/>
</dbReference>
<dbReference type="InterPro" id="IPR000007">
    <property type="entry name" value="Tubby_C"/>
</dbReference>
<sequence length="323" mass="37794">MNKSKILLNSCKLKNGQLLPQEEISVSKLESFEQDSPLKDSYKDKIKNEESEKVLFSIQHEIFQNESKTIQNQNNSKCLIYPNPLKELRIPFDKIQFILQPIQREGILQCQIRKIAIQSSKQNAKYELTMFDLPILIAEKIQTLFKRKILIKQSGLNYFAGKLKWDIFGKNFIFLDHKVSPKKCSSINMQRLCTGGANYQKTGKKKPHKIRIYLPELNSNNQMYEYRLEKCKYFDSKPKYFQEFQNREPEYNPGAKSFVLPFYNRALIASSKNLQLFQQGDNKIIFLLGKIEKGVYNLDFQWPILPLQAFQIAMSCFVSRASD</sequence>
<dbReference type="Pfam" id="PF01167">
    <property type="entry name" value="Tub"/>
    <property type="match status" value="1"/>
</dbReference>
<dbReference type="EMBL" id="CAJJDN010000019">
    <property type="protein sequence ID" value="CAD8064637.1"/>
    <property type="molecule type" value="Genomic_DNA"/>
</dbReference>
<protein>
    <recommendedName>
        <fullName evidence="1">Tubby C-terminal domain-containing protein</fullName>
    </recommendedName>
</protein>
<evidence type="ECO:0000313" key="3">
    <source>
        <dbReference type="Proteomes" id="UP000692954"/>
    </source>
</evidence>
<dbReference type="AlphaFoldDB" id="A0A8S1LAT6"/>
<reference evidence="2" key="1">
    <citation type="submission" date="2021-01" db="EMBL/GenBank/DDBJ databases">
        <authorList>
            <consortium name="Genoscope - CEA"/>
            <person name="William W."/>
        </authorList>
    </citation>
    <scope>NUCLEOTIDE SEQUENCE</scope>
</reference>
<accession>A0A8S1LAT6</accession>